<gene>
    <name evidence="2" type="ORF">T4D_11406</name>
</gene>
<feature type="transmembrane region" description="Helical" evidence="1">
    <location>
        <begin position="24"/>
        <end position="48"/>
    </location>
</feature>
<accession>A0A0V1FIL1</accession>
<dbReference type="EMBL" id="JYDT01000081">
    <property type="protein sequence ID" value="KRY85883.1"/>
    <property type="molecule type" value="Genomic_DNA"/>
</dbReference>
<keyword evidence="3" id="KW-1185">Reference proteome</keyword>
<keyword evidence="1" id="KW-0812">Transmembrane</keyword>
<name>A0A0V1FIL1_TRIPS</name>
<organism evidence="2 3">
    <name type="scientific">Trichinella pseudospiralis</name>
    <name type="common">Parasitic roundworm</name>
    <dbReference type="NCBI Taxonomy" id="6337"/>
    <lineage>
        <taxon>Eukaryota</taxon>
        <taxon>Metazoa</taxon>
        <taxon>Ecdysozoa</taxon>
        <taxon>Nematoda</taxon>
        <taxon>Enoplea</taxon>
        <taxon>Dorylaimia</taxon>
        <taxon>Trichinellida</taxon>
        <taxon>Trichinellidae</taxon>
        <taxon>Trichinella</taxon>
    </lineage>
</organism>
<sequence>MPLDQPPALPLIAFQPRSTAPTSHYIACCTFSTWTVARLLLFHLLPLLRRKKYDDESREKIFSQHFSLQ</sequence>
<keyword evidence="1" id="KW-0472">Membrane</keyword>
<keyword evidence="1" id="KW-1133">Transmembrane helix</keyword>
<dbReference type="AlphaFoldDB" id="A0A0V1FIL1"/>
<evidence type="ECO:0000256" key="1">
    <source>
        <dbReference type="SAM" id="Phobius"/>
    </source>
</evidence>
<proteinExistence type="predicted"/>
<protein>
    <submittedName>
        <fullName evidence="2">Uncharacterized protein</fullName>
    </submittedName>
</protein>
<reference evidence="2 3" key="1">
    <citation type="submission" date="2015-01" db="EMBL/GenBank/DDBJ databases">
        <title>Evolution of Trichinella species and genotypes.</title>
        <authorList>
            <person name="Korhonen P.K."/>
            <person name="Edoardo P."/>
            <person name="Giuseppe L.R."/>
            <person name="Gasser R.B."/>
        </authorList>
    </citation>
    <scope>NUCLEOTIDE SEQUENCE [LARGE SCALE GENOMIC DNA]</scope>
    <source>
        <strain evidence="2">ISS470</strain>
    </source>
</reference>
<evidence type="ECO:0000313" key="3">
    <source>
        <dbReference type="Proteomes" id="UP000054995"/>
    </source>
</evidence>
<comment type="caution">
    <text evidence="2">The sequence shown here is derived from an EMBL/GenBank/DDBJ whole genome shotgun (WGS) entry which is preliminary data.</text>
</comment>
<dbReference type="Proteomes" id="UP000054995">
    <property type="component" value="Unassembled WGS sequence"/>
</dbReference>
<evidence type="ECO:0000313" key="2">
    <source>
        <dbReference type="EMBL" id="KRY85883.1"/>
    </source>
</evidence>